<gene>
    <name evidence="6" type="ORF">IV64_GL002237</name>
</gene>
<keyword evidence="2" id="KW-0805">Transcription regulation</keyword>
<evidence type="ECO:0000313" key="7">
    <source>
        <dbReference type="Proteomes" id="UP000051783"/>
    </source>
</evidence>
<dbReference type="GO" id="GO:0032993">
    <property type="term" value="C:protein-DNA complex"/>
    <property type="evidence" value="ECO:0007669"/>
    <property type="project" value="TreeGrafter"/>
</dbReference>
<sequence>MMMFKKINLFIDVIELGSFQKAAQRNFISQRAVSQSINQLENELDFKLFTRGKNKISVTHAGREFYLKSRDLVNNFNTSIDNIQKQQQNQYQDLKIGYFSPFESTLLANQILKIKRDHIMKVNLIVSEESVEHLISDTIAGLLDMAYIIDYGHIDDLLGDTLTKQTVYQNQIKIGISQMNPYANCDALPIDVLTEYPILYYSPEESDYIRNGFASTLPLSNNSFTTKRIASIEQMQLLVATDTAIAHYPGGLTAVPLADKINFKSLKNQTSDYRIQAIFQKDSPKIGLIHQYLSSFK</sequence>
<dbReference type="PROSITE" id="PS50931">
    <property type="entry name" value="HTH_LYSR"/>
    <property type="match status" value="1"/>
</dbReference>
<dbReference type="Pfam" id="PF00126">
    <property type="entry name" value="HTH_1"/>
    <property type="match status" value="1"/>
</dbReference>
<keyword evidence="7" id="KW-1185">Reference proteome</keyword>
<evidence type="ECO:0000256" key="2">
    <source>
        <dbReference type="ARBA" id="ARBA00023015"/>
    </source>
</evidence>
<feature type="domain" description="HTH lysR-type" evidence="5">
    <location>
        <begin position="2"/>
        <end position="59"/>
    </location>
</feature>
<evidence type="ECO:0000259" key="5">
    <source>
        <dbReference type="PROSITE" id="PS50931"/>
    </source>
</evidence>
<dbReference type="GO" id="GO:0003677">
    <property type="term" value="F:DNA binding"/>
    <property type="evidence" value="ECO:0007669"/>
    <property type="project" value="UniProtKB-KW"/>
</dbReference>
<dbReference type="AlphaFoldDB" id="A0A0R2MHF8"/>
<evidence type="ECO:0000313" key="6">
    <source>
        <dbReference type="EMBL" id="KRO11600.1"/>
    </source>
</evidence>
<evidence type="ECO:0000256" key="4">
    <source>
        <dbReference type="ARBA" id="ARBA00023163"/>
    </source>
</evidence>
<dbReference type="InterPro" id="IPR036390">
    <property type="entry name" value="WH_DNA-bd_sf"/>
</dbReference>
<dbReference type="Proteomes" id="UP000051783">
    <property type="component" value="Unassembled WGS sequence"/>
</dbReference>
<comment type="similarity">
    <text evidence="1">Belongs to the LysR transcriptional regulatory family.</text>
</comment>
<dbReference type="PANTHER" id="PTHR30346:SF0">
    <property type="entry name" value="HCA OPERON TRANSCRIPTIONAL ACTIVATOR HCAR"/>
    <property type="match status" value="1"/>
</dbReference>
<keyword evidence="4" id="KW-0804">Transcription</keyword>
<dbReference type="Gene3D" id="1.10.10.10">
    <property type="entry name" value="Winged helix-like DNA-binding domain superfamily/Winged helix DNA-binding domain"/>
    <property type="match status" value="1"/>
</dbReference>
<accession>A0A0R2MHF8</accession>
<comment type="caution">
    <text evidence="6">The sequence shown here is derived from an EMBL/GenBank/DDBJ whole genome shotgun (WGS) entry which is preliminary data.</text>
</comment>
<proteinExistence type="inferred from homology"/>
<dbReference type="FunFam" id="1.10.10.10:FF:000001">
    <property type="entry name" value="LysR family transcriptional regulator"/>
    <property type="match status" value="1"/>
</dbReference>
<evidence type="ECO:0000256" key="1">
    <source>
        <dbReference type="ARBA" id="ARBA00009437"/>
    </source>
</evidence>
<dbReference type="PANTHER" id="PTHR30346">
    <property type="entry name" value="TRANSCRIPTIONAL DUAL REGULATOR HCAR-RELATED"/>
    <property type="match status" value="1"/>
</dbReference>
<dbReference type="InterPro" id="IPR036388">
    <property type="entry name" value="WH-like_DNA-bd_sf"/>
</dbReference>
<dbReference type="EMBL" id="JQCL01000054">
    <property type="protein sequence ID" value="KRO11600.1"/>
    <property type="molecule type" value="Genomic_DNA"/>
</dbReference>
<keyword evidence="3" id="KW-0238">DNA-binding</keyword>
<dbReference type="OrthoDB" id="9785745at2"/>
<dbReference type="Gene3D" id="3.40.190.10">
    <property type="entry name" value="Periplasmic binding protein-like II"/>
    <property type="match status" value="2"/>
</dbReference>
<reference evidence="6 7" key="1">
    <citation type="journal article" date="2015" name="Genome Announc.">
        <title>Expanding the biotechnology potential of lactobacilli through comparative genomics of 213 strains and associated genera.</title>
        <authorList>
            <person name="Sun Z."/>
            <person name="Harris H.M."/>
            <person name="McCann A."/>
            <person name="Guo C."/>
            <person name="Argimon S."/>
            <person name="Zhang W."/>
            <person name="Yang X."/>
            <person name="Jeffery I.B."/>
            <person name="Cooney J.C."/>
            <person name="Kagawa T.F."/>
            <person name="Liu W."/>
            <person name="Song Y."/>
            <person name="Salvetti E."/>
            <person name="Wrobel A."/>
            <person name="Rasinkangas P."/>
            <person name="Parkhill J."/>
            <person name="Rea M.C."/>
            <person name="O'Sullivan O."/>
            <person name="Ritari J."/>
            <person name="Douillard F.P."/>
            <person name="Paul Ross R."/>
            <person name="Yang R."/>
            <person name="Briner A.E."/>
            <person name="Felis G.E."/>
            <person name="de Vos W.M."/>
            <person name="Barrangou R."/>
            <person name="Klaenhammer T.R."/>
            <person name="Caufield P.W."/>
            <person name="Cui Y."/>
            <person name="Zhang H."/>
            <person name="O'Toole P.W."/>
        </authorList>
    </citation>
    <scope>NUCLEOTIDE SEQUENCE [LARGE SCALE GENOMIC DNA]</scope>
    <source>
        <strain evidence="6 7">LMG 26013</strain>
    </source>
</reference>
<organism evidence="6 7">
    <name type="scientific">Lactiplantibacillus xiangfangensis</name>
    <dbReference type="NCBI Taxonomy" id="942150"/>
    <lineage>
        <taxon>Bacteria</taxon>
        <taxon>Bacillati</taxon>
        <taxon>Bacillota</taxon>
        <taxon>Bacilli</taxon>
        <taxon>Lactobacillales</taxon>
        <taxon>Lactobacillaceae</taxon>
        <taxon>Lactiplantibacillus</taxon>
    </lineage>
</organism>
<name>A0A0R2MHF8_9LACO</name>
<dbReference type="GO" id="GO:0003700">
    <property type="term" value="F:DNA-binding transcription factor activity"/>
    <property type="evidence" value="ECO:0007669"/>
    <property type="project" value="InterPro"/>
</dbReference>
<dbReference type="InterPro" id="IPR000847">
    <property type="entry name" value="LysR_HTH_N"/>
</dbReference>
<dbReference type="PRINTS" id="PR00039">
    <property type="entry name" value="HTHLYSR"/>
</dbReference>
<evidence type="ECO:0000256" key="3">
    <source>
        <dbReference type="ARBA" id="ARBA00023125"/>
    </source>
</evidence>
<dbReference type="SUPFAM" id="SSF46785">
    <property type="entry name" value="Winged helix' DNA-binding domain"/>
    <property type="match status" value="1"/>
</dbReference>
<dbReference type="PATRIC" id="fig|942150.3.peg.2339"/>
<protein>
    <submittedName>
        <fullName evidence="6">Transcription regulator</fullName>
    </submittedName>
</protein>
<dbReference type="STRING" id="942150.IV64_GL002237"/>